<keyword evidence="2" id="KW-0732">Signal</keyword>
<organism evidence="3 4">
    <name type="scientific">Paenibacillus helianthi</name>
    <dbReference type="NCBI Taxonomy" id="1349432"/>
    <lineage>
        <taxon>Bacteria</taxon>
        <taxon>Bacillati</taxon>
        <taxon>Bacillota</taxon>
        <taxon>Bacilli</taxon>
        <taxon>Bacillales</taxon>
        <taxon>Paenibacillaceae</taxon>
        <taxon>Paenibacillus</taxon>
    </lineage>
</organism>
<protein>
    <recommendedName>
        <fullName evidence="5">ABC transporter substrate-binding protein</fullName>
    </recommendedName>
</protein>
<dbReference type="InterPro" id="IPR050490">
    <property type="entry name" value="Bact_solute-bd_prot1"/>
</dbReference>
<evidence type="ECO:0000313" key="4">
    <source>
        <dbReference type="Proteomes" id="UP000186058"/>
    </source>
</evidence>
<dbReference type="PROSITE" id="PS51257">
    <property type="entry name" value="PROKAR_LIPOPROTEIN"/>
    <property type="match status" value="1"/>
</dbReference>
<dbReference type="RefSeq" id="WP_074107385.1">
    <property type="nucleotide sequence ID" value="NZ_LVWI01000035.1"/>
</dbReference>
<dbReference type="Proteomes" id="UP000186058">
    <property type="component" value="Unassembled WGS sequence"/>
</dbReference>
<dbReference type="SUPFAM" id="SSF53850">
    <property type="entry name" value="Periplasmic binding protein-like II"/>
    <property type="match status" value="1"/>
</dbReference>
<evidence type="ECO:0008006" key="5">
    <source>
        <dbReference type="Google" id="ProtNLM"/>
    </source>
</evidence>
<dbReference type="Pfam" id="PF01547">
    <property type="entry name" value="SBP_bac_1"/>
    <property type="match status" value="1"/>
</dbReference>
<dbReference type="CDD" id="cd13580">
    <property type="entry name" value="PBP2_AlgQ_like_1"/>
    <property type="match status" value="1"/>
</dbReference>
<name>A0ABX3EPB5_9BACL</name>
<feature type="chain" id="PRO_5046757966" description="ABC transporter substrate-binding protein" evidence="2">
    <location>
        <begin position="25"/>
        <end position="567"/>
    </location>
</feature>
<dbReference type="EMBL" id="LVWI01000035">
    <property type="protein sequence ID" value="OKP87494.1"/>
    <property type="molecule type" value="Genomic_DNA"/>
</dbReference>
<proteinExistence type="predicted"/>
<dbReference type="Gene3D" id="3.40.190.10">
    <property type="entry name" value="Periplasmic binding protein-like II"/>
    <property type="match status" value="2"/>
</dbReference>
<evidence type="ECO:0000256" key="2">
    <source>
        <dbReference type="SAM" id="SignalP"/>
    </source>
</evidence>
<reference evidence="3 4" key="1">
    <citation type="submission" date="2016-03" db="EMBL/GenBank/DDBJ databases">
        <authorList>
            <person name="Sant'Anna F.H."/>
            <person name="Ambrosini A."/>
            <person name="Souza R."/>
            <person name="Bach E."/>
            <person name="Fernandes G."/>
            <person name="Balsanelli E."/>
            <person name="Baura V.A."/>
            <person name="Souza E.M."/>
            <person name="Passaglia L."/>
        </authorList>
    </citation>
    <scope>NUCLEOTIDE SEQUENCE [LARGE SCALE GENOMIC DNA]</scope>
    <source>
        <strain evidence="3 4">P26E</strain>
    </source>
</reference>
<dbReference type="PANTHER" id="PTHR43649:SF12">
    <property type="entry name" value="DIACETYLCHITOBIOSE BINDING PROTEIN DASA"/>
    <property type="match status" value="1"/>
</dbReference>
<evidence type="ECO:0000256" key="1">
    <source>
        <dbReference type="SAM" id="MobiDB-lite"/>
    </source>
</evidence>
<evidence type="ECO:0000313" key="3">
    <source>
        <dbReference type="EMBL" id="OKP87494.1"/>
    </source>
</evidence>
<gene>
    <name evidence="3" type="ORF">A3844_10535</name>
</gene>
<keyword evidence="4" id="KW-1185">Reference proteome</keyword>
<sequence>MHTSKKVIGSSGLALILAMVLVLSGCSDNEAQVNNEPKAQETAAGTAGTNAPAGQKDGKYDPPVEIVAAQLAESNWVYDSGDDINNNVWSRYFSDTLGIKVKLDWTAAKAEDYTNKLNVIIGSGDNLPDMFQVNSTQLQQLVEEGQLADLTEAFEQSAKPFTKELMNKDGGIGISSATFDGKLMALPNLAGTITNNDVLWLRSDWLKKLGLAEPASIGDLEAIADAFVNKDPDGNGKKDSYGLGIAQGPVMTGGDVADLGGWFAGFKAYPGMWVKGSDGKIVYGGIQPQVKEALLKLQELYKNGLIDKEWIVKDGGKLGEDIIGNKLGMWYGGNWNSLWPIDVSKNADLVNLKPYSIVSVDGSKPVVQAVNPTVNSYTVIRKGYEHPEAAVKLLNEFQEKMWGATSENAKFGANMNVTPVVSYFKYPLVQSWPTTKDIPDNLDAVEAALASGDSSKLNSEQIEAFNAIQAFKKGDIAKGYGTMRQFDAFAIIKKDNLPNQLKSEFYGAPTPTMVTKKSSLDKLEQEVFTKIIMNKGSGEDFDKFVADWNSLGGEQITKEVNDWKASH</sequence>
<dbReference type="InterPro" id="IPR006059">
    <property type="entry name" value="SBP"/>
</dbReference>
<comment type="caution">
    <text evidence="3">The sequence shown here is derived from an EMBL/GenBank/DDBJ whole genome shotgun (WGS) entry which is preliminary data.</text>
</comment>
<feature type="region of interest" description="Disordered" evidence="1">
    <location>
        <begin position="34"/>
        <end position="60"/>
    </location>
</feature>
<accession>A0ABX3EPB5</accession>
<feature type="compositionally biased region" description="Low complexity" evidence="1">
    <location>
        <begin position="42"/>
        <end position="54"/>
    </location>
</feature>
<dbReference type="PANTHER" id="PTHR43649">
    <property type="entry name" value="ARABINOSE-BINDING PROTEIN-RELATED"/>
    <property type="match status" value="1"/>
</dbReference>
<feature type="signal peptide" evidence="2">
    <location>
        <begin position="1"/>
        <end position="24"/>
    </location>
</feature>